<evidence type="ECO:0000256" key="1">
    <source>
        <dbReference type="ARBA" id="ARBA00009437"/>
    </source>
</evidence>
<evidence type="ECO:0000256" key="3">
    <source>
        <dbReference type="ARBA" id="ARBA00023125"/>
    </source>
</evidence>
<sequence>MPSYTLRQLEYLLAVAEYGSVTGAAGALHVSQSSLSSGISELERAMDLQLLVRHHAKGVSLTEAGERLLVQARTLIEDAQVLEQVAHDLGSAPVGSISIGIFSVIAPYFVPELIARLATTHPDIDARIEEVGLDELNDGVLSGNYEVGFGYDFGHSSQVTLEHLIAVPAHVVVPANHRLAKAKSISLSQLSGEQLVLLDLPYSRDYFVRALRAAGVEIDVAYRSTSAELVRAMVARGMGVALLNLRPAHTQSLEGKSFAILEISDDIPPARLVALTGNPEKLTRRATAVLETARSVQITGMPKIK</sequence>
<dbReference type="GO" id="GO:0003700">
    <property type="term" value="F:DNA-binding transcription factor activity"/>
    <property type="evidence" value="ECO:0007669"/>
    <property type="project" value="InterPro"/>
</dbReference>
<evidence type="ECO:0000256" key="2">
    <source>
        <dbReference type="ARBA" id="ARBA00023015"/>
    </source>
</evidence>
<name>A0A6J5ZNP5_9ZZZZ</name>
<evidence type="ECO:0000259" key="5">
    <source>
        <dbReference type="PROSITE" id="PS50931"/>
    </source>
</evidence>
<dbReference type="Pfam" id="PF03466">
    <property type="entry name" value="LysR_substrate"/>
    <property type="match status" value="1"/>
</dbReference>
<dbReference type="Gene3D" id="1.10.10.10">
    <property type="entry name" value="Winged helix-like DNA-binding domain superfamily/Winged helix DNA-binding domain"/>
    <property type="match status" value="1"/>
</dbReference>
<dbReference type="PANTHER" id="PTHR30346">
    <property type="entry name" value="TRANSCRIPTIONAL DUAL REGULATOR HCAR-RELATED"/>
    <property type="match status" value="1"/>
</dbReference>
<gene>
    <name evidence="8" type="ORF">UFOPK2648_00859</name>
    <name evidence="9" type="ORF">UFOPK2824_00539</name>
    <name evidence="10" type="ORF">UFOPK3037_00262</name>
    <name evidence="11" type="ORF">UFOPK3278_00876</name>
    <name evidence="7" type="ORF">UFOPK3406_01182</name>
    <name evidence="6" type="ORF">UFOPK3925_00010</name>
    <name evidence="12" type="ORF">UFOPK4097_01440</name>
</gene>
<dbReference type="InterPro" id="IPR036388">
    <property type="entry name" value="WH-like_DNA-bd_sf"/>
</dbReference>
<reference evidence="7" key="1">
    <citation type="submission" date="2020-05" db="EMBL/GenBank/DDBJ databases">
        <authorList>
            <person name="Chiriac C."/>
            <person name="Salcher M."/>
            <person name="Ghai R."/>
            <person name="Kavagutti S V."/>
        </authorList>
    </citation>
    <scope>NUCLEOTIDE SEQUENCE</scope>
</reference>
<dbReference type="InterPro" id="IPR005119">
    <property type="entry name" value="LysR_subst-bd"/>
</dbReference>
<keyword evidence="3" id="KW-0238">DNA-binding</keyword>
<evidence type="ECO:0000313" key="9">
    <source>
        <dbReference type="EMBL" id="CAB4747868.1"/>
    </source>
</evidence>
<evidence type="ECO:0000313" key="11">
    <source>
        <dbReference type="EMBL" id="CAB4848760.1"/>
    </source>
</evidence>
<dbReference type="EMBL" id="CAFAAO010000003">
    <property type="protein sequence ID" value="CAB4795617.1"/>
    <property type="molecule type" value="Genomic_DNA"/>
</dbReference>
<protein>
    <submittedName>
        <fullName evidence="7">Unannotated protein</fullName>
    </submittedName>
</protein>
<evidence type="ECO:0000313" key="6">
    <source>
        <dbReference type="EMBL" id="CAB4329344.1"/>
    </source>
</evidence>
<dbReference type="InterPro" id="IPR000847">
    <property type="entry name" value="LysR_HTH_N"/>
</dbReference>
<evidence type="ECO:0000313" key="8">
    <source>
        <dbReference type="EMBL" id="CAB4710399.1"/>
    </source>
</evidence>
<evidence type="ECO:0000313" key="12">
    <source>
        <dbReference type="EMBL" id="CAB5028775.1"/>
    </source>
</evidence>
<proteinExistence type="inferred from homology"/>
<keyword evidence="4" id="KW-0804">Transcription</keyword>
<dbReference type="PANTHER" id="PTHR30346:SF0">
    <property type="entry name" value="HCA OPERON TRANSCRIPTIONAL ACTIVATOR HCAR"/>
    <property type="match status" value="1"/>
</dbReference>
<dbReference type="SUPFAM" id="SSF46785">
    <property type="entry name" value="Winged helix' DNA-binding domain"/>
    <property type="match status" value="1"/>
</dbReference>
<dbReference type="Pfam" id="PF00126">
    <property type="entry name" value="HTH_1"/>
    <property type="match status" value="1"/>
</dbReference>
<evidence type="ECO:0000256" key="4">
    <source>
        <dbReference type="ARBA" id="ARBA00023163"/>
    </source>
</evidence>
<dbReference type="EMBL" id="CAEZYC010000044">
    <property type="protein sequence ID" value="CAB4710399.1"/>
    <property type="molecule type" value="Genomic_DNA"/>
</dbReference>
<keyword evidence="2" id="KW-0805">Transcription regulation</keyword>
<dbReference type="InterPro" id="IPR036390">
    <property type="entry name" value="WH_DNA-bd_sf"/>
</dbReference>
<dbReference type="AlphaFoldDB" id="A0A6J5ZNP5"/>
<dbReference type="EMBL" id="CAFBIX010000033">
    <property type="protein sequence ID" value="CAB4848760.1"/>
    <property type="molecule type" value="Genomic_DNA"/>
</dbReference>
<dbReference type="GO" id="GO:0032993">
    <property type="term" value="C:protein-DNA complex"/>
    <property type="evidence" value="ECO:0007669"/>
    <property type="project" value="TreeGrafter"/>
</dbReference>
<evidence type="ECO:0000313" key="7">
    <source>
        <dbReference type="EMBL" id="CAB4342946.1"/>
    </source>
</evidence>
<dbReference type="EMBL" id="CAESAD010000001">
    <property type="protein sequence ID" value="CAB4329344.1"/>
    <property type="molecule type" value="Genomic_DNA"/>
</dbReference>
<organism evidence="7">
    <name type="scientific">freshwater metagenome</name>
    <dbReference type="NCBI Taxonomy" id="449393"/>
    <lineage>
        <taxon>unclassified sequences</taxon>
        <taxon>metagenomes</taxon>
        <taxon>ecological metagenomes</taxon>
    </lineage>
</organism>
<dbReference type="EMBL" id="CAFBPK010000032">
    <property type="protein sequence ID" value="CAB5028775.1"/>
    <property type="molecule type" value="Genomic_DNA"/>
</dbReference>
<dbReference type="SUPFAM" id="SSF53850">
    <property type="entry name" value="Periplasmic binding protein-like II"/>
    <property type="match status" value="1"/>
</dbReference>
<feature type="domain" description="HTH lysR-type" evidence="5">
    <location>
        <begin position="4"/>
        <end position="62"/>
    </location>
</feature>
<comment type="similarity">
    <text evidence="1">Belongs to the LysR transcriptional regulatory family.</text>
</comment>
<dbReference type="Gene3D" id="3.40.190.10">
    <property type="entry name" value="Periplasmic binding protein-like II"/>
    <property type="match status" value="2"/>
</dbReference>
<dbReference type="EMBL" id="CAESAI010000035">
    <property type="protein sequence ID" value="CAB4342946.1"/>
    <property type="molecule type" value="Genomic_DNA"/>
</dbReference>
<dbReference type="EMBL" id="CAEZZD010000065">
    <property type="protein sequence ID" value="CAB4747868.1"/>
    <property type="molecule type" value="Genomic_DNA"/>
</dbReference>
<accession>A0A6J5ZNP5</accession>
<dbReference type="FunFam" id="1.10.10.10:FF:000001">
    <property type="entry name" value="LysR family transcriptional regulator"/>
    <property type="match status" value="1"/>
</dbReference>
<evidence type="ECO:0000313" key="10">
    <source>
        <dbReference type="EMBL" id="CAB4795617.1"/>
    </source>
</evidence>
<dbReference type="GO" id="GO:0003677">
    <property type="term" value="F:DNA binding"/>
    <property type="evidence" value="ECO:0007669"/>
    <property type="project" value="UniProtKB-KW"/>
</dbReference>
<dbReference type="PROSITE" id="PS50931">
    <property type="entry name" value="HTH_LYSR"/>
    <property type="match status" value="1"/>
</dbReference>